<dbReference type="EMBL" id="CAAALY010042385">
    <property type="protein sequence ID" value="VEL19618.1"/>
    <property type="molecule type" value="Genomic_DNA"/>
</dbReference>
<organism evidence="2 3">
    <name type="scientific">Protopolystoma xenopodis</name>
    <dbReference type="NCBI Taxonomy" id="117903"/>
    <lineage>
        <taxon>Eukaryota</taxon>
        <taxon>Metazoa</taxon>
        <taxon>Spiralia</taxon>
        <taxon>Lophotrochozoa</taxon>
        <taxon>Platyhelminthes</taxon>
        <taxon>Monogenea</taxon>
        <taxon>Polyopisthocotylea</taxon>
        <taxon>Polystomatidea</taxon>
        <taxon>Polystomatidae</taxon>
        <taxon>Protopolystoma</taxon>
    </lineage>
</organism>
<dbReference type="Proteomes" id="UP000784294">
    <property type="component" value="Unassembled WGS sequence"/>
</dbReference>
<feature type="compositionally biased region" description="Polar residues" evidence="1">
    <location>
        <begin position="250"/>
        <end position="276"/>
    </location>
</feature>
<name>A0A3S5BCN9_9PLAT</name>
<proteinExistence type="predicted"/>
<sequence length="276" mass="29236">MSLVLSRDQLADNYSRLALTSVREIDKLKYSLRNLNSSTQNVPHFSYSNSNLPPDPSKPISYQEILSFLHSGDLPTPNGLLPSSQLTHSQPSDYVPTANVSPICSTATPNLSLFNLGRSADSPPDSIVGSVSATILSSVPPITLLSSASPLPPSPALSKKISLLRSSAKTDLVSMRSRSLSPPKTNIRSLYSSPSSRIHSSESSSRHSSSDSSSCSSSSSGTSSSTTFSSTSPPLSSSRNHQPLEKSRHSLSPLNKSVFGNSLTESESNPNSSSID</sequence>
<protein>
    <submittedName>
        <fullName evidence="2">Uncharacterized protein</fullName>
    </submittedName>
</protein>
<keyword evidence="3" id="KW-1185">Reference proteome</keyword>
<comment type="caution">
    <text evidence="2">The sequence shown here is derived from an EMBL/GenBank/DDBJ whole genome shotgun (WGS) entry which is preliminary data.</text>
</comment>
<gene>
    <name evidence="2" type="ORF">PXEA_LOCUS13058</name>
</gene>
<evidence type="ECO:0000313" key="3">
    <source>
        <dbReference type="Proteomes" id="UP000784294"/>
    </source>
</evidence>
<feature type="compositionally biased region" description="Low complexity" evidence="1">
    <location>
        <begin position="210"/>
        <end position="239"/>
    </location>
</feature>
<feature type="region of interest" description="Disordered" evidence="1">
    <location>
        <begin position="172"/>
        <end position="276"/>
    </location>
</feature>
<accession>A0A3S5BCN9</accession>
<reference evidence="2" key="1">
    <citation type="submission" date="2018-11" db="EMBL/GenBank/DDBJ databases">
        <authorList>
            <consortium name="Pathogen Informatics"/>
        </authorList>
    </citation>
    <scope>NUCLEOTIDE SEQUENCE</scope>
</reference>
<dbReference type="AlphaFoldDB" id="A0A3S5BCN9"/>
<evidence type="ECO:0000313" key="2">
    <source>
        <dbReference type="EMBL" id="VEL19618.1"/>
    </source>
</evidence>
<evidence type="ECO:0000256" key="1">
    <source>
        <dbReference type="SAM" id="MobiDB-lite"/>
    </source>
</evidence>
<feature type="compositionally biased region" description="Polar residues" evidence="1">
    <location>
        <begin position="176"/>
        <end position="187"/>
    </location>
</feature>
<feature type="compositionally biased region" description="Low complexity" evidence="1">
    <location>
        <begin position="188"/>
        <end position="203"/>
    </location>
</feature>